<gene>
    <name evidence="2" type="ORF">GQR91_01980</name>
</gene>
<dbReference type="AlphaFoldDB" id="A0A6N8LPI0"/>
<dbReference type="InterPro" id="IPR036165">
    <property type="entry name" value="YefM-like_sf"/>
</dbReference>
<accession>A0A6N8LPI0</accession>
<organism evidence="2 3">
    <name type="scientific">Sphingomonas carotinifaciens</name>
    <dbReference type="NCBI Taxonomy" id="1166323"/>
    <lineage>
        <taxon>Bacteria</taxon>
        <taxon>Pseudomonadati</taxon>
        <taxon>Pseudomonadota</taxon>
        <taxon>Alphaproteobacteria</taxon>
        <taxon>Sphingomonadales</taxon>
        <taxon>Sphingomonadaceae</taxon>
        <taxon>Sphingomonas</taxon>
    </lineage>
</organism>
<comment type="similarity">
    <text evidence="1">Belongs to the phD/YefM antitoxin family.</text>
</comment>
<protein>
    <submittedName>
        <fullName evidence="2">Type II toxin-antitoxin system Phd/YefM family antitoxin</fullName>
    </submittedName>
</protein>
<feature type="non-terminal residue" evidence="2">
    <location>
        <position position="54"/>
    </location>
</feature>
<sequence length="54" mass="6268">MTQVAATEFARNFGRYREEAQREPVAVVTHNRVTGYFVSARDYDEYQRLKATAP</sequence>
<evidence type="ECO:0000313" key="3">
    <source>
        <dbReference type="Proteomes" id="UP000436801"/>
    </source>
</evidence>
<reference evidence="2 3" key="1">
    <citation type="submission" date="2019-12" db="EMBL/GenBank/DDBJ databases">
        <authorList>
            <person name="Zheng J."/>
        </authorList>
    </citation>
    <scope>NUCLEOTIDE SEQUENCE [LARGE SCALE GENOMIC DNA]</scope>
    <source>
        <strain evidence="2 3">DSM 27347</strain>
    </source>
</reference>
<dbReference type="EMBL" id="WSUT01000004">
    <property type="protein sequence ID" value="MWC42427.1"/>
    <property type="molecule type" value="Genomic_DNA"/>
</dbReference>
<name>A0A6N8LPI0_9SPHN</name>
<proteinExistence type="inferred from homology"/>
<dbReference type="SUPFAM" id="SSF143120">
    <property type="entry name" value="YefM-like"/>
    <property type="match status" value="1"/>
</dbReference>
<evidence type="ECO:0000256" key="1">
    <source>
        <dbReference type="ARBA" id="ARBA00009981"/>
    </source>
</evidence>
<comment type="caution">
    <text evidence="2">The sequence shown here is derived from an EMBL/GenBank/DDBJ whole genome shotgun (WGS) entry which is preliminary data.</text>
</comment>
<evidence type="ECO:0000313" key="2">
    <source>
        <dbReference type="EMBL" id="MWC42427.1"/>
    </source>
</evidence>
<dbReference type="Proteomes" id="UP000436801">
    <property type="component" value="Unassembled WGS sequence"/>
</dbReference>